<evidence type="ECO:0000313" key="1">
    <source>
        <dbReference type="EMBL" id="MCH7408728.1"/>
    </source>
</evidence>
<accession>A0ABS9UYA2</accession>
<dbReference type="Gene3D" id="3.40.50.1820">
    <property type="entry name" value="alpha/beta hydrolase"/>
    <property type="match status" value="1"/>
</dbReference>
<comment type="caution">
    <text evidence="1">The sequence shown here is derived from an EMBL/GenBank/DDBJ whole genome shotgun (WGS) entry which is preliminary data.</text>
</comment>
<keyword evidence="2" id="KW-1185">Reference proteome</keyword>
<dbReference type="SUPFAM" id="SSF53474">
    <property type="entry name" value="alpha/beta-Hydrolases"/>
    <property type="match status" value="1"/>
</dbReference>
<reference evidence="1" key="1">
    <citation type="submission" date="2022-03" db="EMBL/GenBank/DDBJ databases">
        <title>De novo assembled genomes of Belliella spp. (Cyclobacteriaceae) strains.</title>
        <authorList>
            <person name="Szabo A."/>
            <person name="Korponai K."/>
            <person name="Felfoldi T."/>
        </authorList>
    </citation>
    <scope>NUCLEOTIDE SEQUENCE</scope>
    <source>
        <strain evidence="1">DSM 111904</strain>
    </source>
</reference>
<dbReference type="RefSeq" id="WP_241347094.1">
    <property type="nucleotide sequence ID" value="NZ_JAKZGP010000008.1"/>
</dbReference>
<protein>
    <recommendedName>
        <fullName evidence="3">Serine aminopeptidase S33 domain-containing protein</fullName>
    </recommendedName>
</protein>
<evidence type="ECO:0008006" key="3">
    <source>
        <dbReference type="Google" id="ProtNLM"/>
    </source>
</evidence>
<dbReference type="InterPro" id="IPR029058">
    <property type="entry name" value="AB_hydrolase_fold"/>
</dbReference>
<evidence type="ECO:0000313" key="2">
    <source>
        <dbReference type="Proteomes" id="UP001165489"/>
    </source>
</evidence>
<proteinExistence type="predicted"/>
<sequence length="152" mass="17935">MKRPICIILFTFVFFCIDSTYAINPEREYIRTPATENWNYQQLDIQTSDGFCLNSWIYEANPETDKNTVLILAYPDAGNMSYFVYHSIILAHAGYTVVTFDYRGFGESQDFEIRKELLYYNEFALDLEAVIALFQRDLQIINLEFGECRWVR</sequence>
<organism evidence="1 2">
    <name type="scientific">Belliella filtrata</name>
    <dbReference type="NCBI Taxonomy" id="2923435"/>
    <lineage>
        <taxon>Bacteria</taxon>
        <taxon>Pseudomonadati</taxon>
        <taxon>Bacteroidota</taxon>
        <taxon>Cytophagia</taxon>
        <taxon>Cytophagales</taxon>
        <taxon>Cyclobacteriaceae</taxon>
        <taxon>Belliella</taxon>
    </lineage>
</organism>
<dbReference type="Proteomes" id="UP001165489">
    <property type="component" value="Unassembled WGS sequence"/>
</dbReference>
<dbReference type="EMBL" id="JAKZGP010000008">
    <property type="protein sequence ID" value="MCH7408728.1"/>
    <property type="molecule type" value="Genomic_DNA"/>
</dbReference>
<gene>
    <name evidence="1" type="ORF">MM239_04930</name>
</gene>
<name>A0ABS9UYA2_9BACT</name>